<dbReference type="RefSeq" id="WP_024480755.1">
    <property type="nucleotide sequence ID" value="NZ_CANLPS010000002.1"/>
</dbReference>
<evidence type="ECO:0000313" key="1">
    <source>
        <dbReference type="EMBL" id="SDE98647.1"/>
    </source>
</evidence>
<dbReference type="NCBIfam" id="TIGR02284">
    <property type="entry name" value="PA2169 family four-helix-bundle protein"/>
    <property type="match status" value="1"/>
</dbReference>
<reference evidence="2" key="1">
    <citation type="submission" date="2016-10" db="EMBL/GenBank/DDBJ databases">
        <authorList>
            <person name="Varghese N."/>
            <person name="Submissions S."/>
        </authorList>
    </citation>
    <scope>NUCLEOTIDE SEQUENCE [LARGE SCALE GENOMIC DNA]</scope>
    <source>
        <strain evidence="2">DSM 24729</strain>
    </source>
</reference>
<dbReference type="Pfam" id="PF09537">
    <property type="entry name" value="DUF2383"/>
    <property type="match status" value="1"/>
</dbReference>
<protein>
    <submittedName>
        <fullName evidence="1">Uncharacterized protein</fullName>
    </submittedName>
</protein>
<evidence type="ECO:0000313" key="2">
    <source>
        <dbReference type="Proteomes" id="UP000182114"/>
    </source>
</evidence>
<dbReference type="Proteomes" id="UP000182114">
    <property type="component" value="Unassembled WGS sequence"/>
</dbReference>
<dbReference type="InterPro" id="IPR009078">
    <property type="entry name" value="Ferritin-like_SF"/>
</dbReference>
<dbReference type="Gene3D" id="1.20.1260.10">
    <property type="match status" value="1"/>
</dbReference>
<dbReference type="EMBL" id="FNBD01000006">
    <property type="protein sequence ID" value="SDE98647.1"/>
    <property type="molecule type" value="Genomic_DNA"/>
</dbReference>
<dbReference type="eggNOG" id="COG1633">
    <property type="taxonomic scope" value="Bacteria"/>
</dbReference>
<dbReference type="SUPFAM" id="SSF47240">
    <property type="entry name" value="Ferritin-like"/>
    <property type="match status" value="1"/>
</dbReference>
<accession>A0A1G7HDU6</accession>
<organism evidence="1 2">
    <name type="scientific">Cellulophaga baltica</name>
    <dbReference type="NCBI Taxonomy" id="76594"/>
    <lineage>
        <taxon>Bacteria</taxon>
        <taxon>Pseudomonadati</taxon>
        <taxon>Bacteroidota</taxon>
        <taxon>Flavobacteriia</taxon>
        <taxon>Flavobacteriales</taxon>
        <taxon>Flavobacteriaceae</taxon>
        <taxon>Cellulophaga</taxon>
    </lineage>
</organism>
<gene>
    <name evidence="1" type="ORF">SAMN04487992_10612</name>
</gene>
<keyword evidence="2" id="KW-1185">Reference proteome</keyword>
<proteinExistence type="predicted"/>
<dbReference type="InterPro" id="IPR011971">
    <property type="entry name" value="CHP02284"/>
</dbReference>
<dbReference type="InterPro" id="IPR019052">
    <property type="entry name" value="DUF2383"/>
</dbReference>
<name>A0A1G7HDU6_9FLAO</name>
<dbReference type="AlphaFoldDB" id="A0A1G7HDU6"/>
<sequence length="149" mass="16698">MNSDIKEIETKINSIIQKNEDAIMGYEKAAENAKGIGLQSYFSNKALERKNFLISLKSAAPALNLREDIDGSVTGALHRTWMDIKAAFSSDDDEAMLEEAIRGDKAAIEEYNEVLSDVHLPVAIATLIRQQITWIREDLEKIKSLEDVM</sequence>
<dbReference type="InterPro" id="IPR012347">
    <property type="entry name" value="Ferritin-like"/>
</dbReference>